<protein>
    <submittedName>
        <fullName evidence="1">Uncharacterized protein</fullName>
    </submittedName>
</protein>
<organism evidence="1 2">
    <name type="scientific">Trifolium medium</name>
    <dbReference type="NCBI Taxonomy" id="97028"/>
    <lineage>
        <taxon>Eukaryota</taxon>
        <taxon>Viridiplantae</taxon>
        <taxon>Streptophyta</taxon>
        <taxon>Embryophyta</taxon>
        <taxon>Tracheophyta</taxon>
        <taxon>Spermatophyta</taxon>
        <taxon>Magnoliopsida</taxon>
        <taxon>eudicotyledons</taxon>
        <taxon>Gunneridae</taxon>
        <taxon>Pentapetalae</taxon>
        <taxon>rosids</taxon>
        <taxon>fabids</taxon>
        <taxon>Fabales</taxon>
        <taxon>Fabaceae</taxon>
        <taxon>Papilionoideae</taxon>
        <taxon>50 kb inversion clade</taxon>
        <taxon>NPAAA clade</taxon>
        <taxon>Hologalegina</taxon>
        <taxon>IRL clade</taxon>
        <taxon>Trifolieae</taxon>
        <taxon>Trifolium</taxon>
    </lineage>
</organism>
<evidence type="ECO:0000313" key="2">
    <source>
        <dbReference type="Proteomes" id="UP000265520"/>
    </source>
</evidence>
<evidence type="ECO:0000313" key="1">
    <source>
        <dbReference type="EMBL" id="MCI45435.1"/>
    </source>
</evidence>
<accession>A0A392SC22</accession>
<comment type="caution">
    <text evidence="1">The sequence shown here is derived from an EMBL/GenBank/DDBJ whole genome shotgun (WGS) entry which is preliminary data.</text>
</comment>
<dbReference type="AlphaFoldDB" id="A0A392SC22"/>
<name>A0A392SC22_9FABA</name>
<dbReference type="Proteomes" id="UP000265520">
    <property type="component" value="Unassembled WGS sequence"/>
</dbReference>
<sequence length="70" mass="8264">MELYCNSDRKELGKAAMLIWVLWKNRNNWICNHEKDQGQQLGMKAMSLWYEWDAVQDAYSSGGQQAQQMH</sequence>
<feature type="non-terminal residue" evidence="1">
    <location>
        <position position="70"/>
    </location>
</feature>
<proteinExistence type="predicted"/>
<reference evidence="1 2" key="1">
    <citation type="journal article" date="2018" name="Front. Plant Sci.">
        <title>Red Clover (Trifolium pratense) and Zigzag Clover (T. medium) - A Picture of Genomic Similarities and Differences.</title>
        <authorList>
            <person name="Dluhosova J."/>
            <person name="Istvanek J."/>
            <person name="Nedelnik J."/>
            <person name="Repkova J."/>
        </authorList>
    </citation>
    <scope>NUCLEOTIDE SEQUENCE [LARGE SCALE GENOMIC DNA]</scope>
    <source>
        <strain evidence="2">cv. 10/8</strain>
        <tissue evidence="1">Leaf</tissue>
    </source>
</reference>
<dbReference type="EMBL" id="LXQA010344134">
    <property type="protein sequence ID" value="MCI45435.1"/>
    <property type="molecule type" value="Genomic_DNA"/>
</dbReference>
<keyword evidence="2" id="KW-1185">Reference proteome</keyword>